<sequence>MPPRISVEDRIREILQEIISSDGLTKAQIKEYYKDELGFNLRSKSVMMMIKRDINDLLALKIIWFNERNNSNLYTINKNFGFPLDSPYDAAGIYTIFFFGFKKGIITKNNVLKVINPSIFDYIGEPYLDF</sequence>
<comment type="caution">
    <text evidence="1">The sequence shown here is derived from an EMBL/GenBank/DDBJ whole genome shotgun (WGS) entry which is preliminary data.</text>
</comment>
<gene>
    <name evidence="1" type="ORF">AAX28_01635</name>
</gene>
<organism evidence="1 2">
    <name type="scientific">Arcobacter porcinus</name>
    <dbReference type="NCBI Taxonomy" id="1935204"/>
    <lineage>
        <taxon>Bacteria</taxon>
        <taxon>Pseudomonadati</taxon>
        <taxon>Campylobacterota</taxon>
        <taxon>Epsilonproteobacteria</taxon>
        <taxon>Campylobacterales</taxon>
        <taxon>Arcobacteraceae</taxon>
        <taxon>Arcobacter</taxon>
    </lineage>
</organism>
<name>A0ABX2YFC3_9BACT</name>
<dbReference type="RefSeq" id="WP_066179442.1">
    <property type="nucleotide sequence ID" value="NZ_LDIR01000003.1"/>
</dbReference>
<evidence type="ECO:0000313" key="1">
    <source>
        <dbReference type="EMBL" id="OCL90816.1"/>
    </source>
</evidence>
<reference evidence="1 2" key="1">
    <citation type="submission" date="2015-05" db="EMBL/GenBank/DDBJ databases">
        <authorList>
            <person name="Rovetto F."/>
            <person name="Cocolin L."/>
            <person name="Illeghems K."/>
            <person name="Van Nieuwerburgh F."/>
            <person name="Houf K."/>
        </authorList>
    </citation>
    <scope>NUCLEOTIDE SEQUENCE [LARGE SCALE GENOMIC DNA]</scope>
    <source>
        <strain evidence="1 2">117434</strain>
    </source>
</reference>
<dbReference type="Proteomes" id="UP000093159">
    <property type="component" value="Unassembled WGS sequence"/>
</dbReference>
<protein>
    <submittedName>
        <fullName evidence="1">Uncharacterized protein</fullName>
    </submittedName>
</protein>
<evidence type="ECO:0000313" key="2">
    <source>
        <dbReference type="Proteomes" id="UP000093159"/>
    </source>
</evidence>
<keyword evidence="2" id="KW-1185">Reference proteome</keyword>
<accession>A0ABX2YFC3</accession>
<dbReference type="EMBL" id="LDIR01000003">
    <property type="protein sequence ID" value="OCL90816.1"/>
    <property type="molecule type" value="Genomic_DNA"/>
</dbReference>
<proteinExistence type="predicted"/>